<dbReference type="Proteomes" id="UP000444318">
    <property type="component" value="Unassembled WGS sequence"/>
</dbReference>
<reference evidence="1 2" key="1">
    <citation type="submission" date="2019-10" db="EMBL/GenBank/DDBJ databases">
        <title>Two novel species isolated from a subtropical stream in China.</title>
        <authorList>
            <person name="Lu H."/>
        </authorList>
    </citation>
    <scope>NUCLEOTIDE SEQUENCE [LARGE SCALE GENOMIC DNA]</scope>
    <source>
        <strain evidence="1 2">FT103W</strain>
    </source>
</reference>
<organism evidence="1 2">
    <name type="scientific">Rugamonas rivuli</name>
    <dbReference type="NCBI Taxonomy" id="2743358"/>
    <lineage>
        <taxon>Bacteria</taxon>
        <taxon>Pseudomonadati</taxon>
        <taxon>Pseudomonadota</taxon>
        <taxon>Betaproteobacteria</taxon>
        <taxon>Burkholderiales</taxon>
        <taxon>Oxalobacteraceae</taxon>
        <taxon>Telluria group</taxon>
        <taxon>Rugamonas</taxon>
    </lineage>
</organism>
<evidence type="ECO:0000313" key="1">
    <source>
        <dbReference type="EMBL" id="MQA18204.1"/>
    </source>
</evidence>
<proteinExistence type="predicted"/>
<comment type="caution">
    <text evidence="1">The sequence shown here is derived from an EMBL/GenBank/DDBJ whole genome shotgun (WGS) entry which is preliminary data.</text>
</comment>
<dbReference type="AlphaFoldDB" id="A0A843S7Q5"/>
<accession>A0A843S7Q5</accession>
<gene>
    <name evidence="1" type="ORF">GEV01_01615</name>
</gene>
<dbReference type="EMBL" id="WHUF01000001">
    <property type="protein sequence ID" value="MQA18204.1"/>
    <property type="molecule type" value="Genomic_DNA"/>
</dbReference>
<protein>
    <submittedName>
        <fullName evidence="1">Uncharacterized protein</fullName>
    </submittedName>
</protein>
<sequence length="86" mass="9290">MNGSHPISVVTVELNPNGDIFLNGKLVAEIFLLGDELQAEAQKVPMPSVHITGARRGGESARSLGKVIYCSLRAGFTEEQLILLDR</sequence>
<keyword evidence="2" id="KW-1185">Reference proteome</keyword>
<name>A0A843S7Q5_9BURK</name>
<evidence type="ECO:0000313" key="2">
    <source>
        <dbReference type="Proteomes" id="UP000444318"/>
    </source>
</evidence>
<dbReference type="RefSeq" id="WP_152801055.1">
    <property type="nucleotide sequence ID" value="NZ_WHUF01000001.1"/>
</dbReference>